<keyword evidence="1" id="KW-1133">Transmembrane helix</keyword>
<gene>
    <name evidence="2" type="ordered locus">TREAZ_2538</name>
</gene>
<dbReference type="STRING" id="545695.TREAZ_2538"/>
<dbReference type="KEGG" id="taz:TREAZ_2538"/>
<accession>F5YF30</accession>
<feature type="transmembrane region" description="Helical" evidence="1">
    <location>
        <begin position="62"/>
        <end position="80"/>
    </location>
</feature>
<dbReference type="OrthoDB" id="8641791at2"/>
<feature type="transmembrane region" description="Helical" evidence="1">
    <location>
        <begin position="101"/>
        <end position="118"/>
    </location>
</feature>
<dbReference type="AlphaFoldDB" id="F5YF30"/>
<feature type="transmembrane region" description="Helical" evidence="1">
    <location>
        <begin position="6"/>
        <end position="22"/>
    </location>
</feature>
<feature type="transmembrane region" description="Helical" evidence="1">
    <location>
        <begin position="124"/>
        <end position="146"/>
    </location>
</feature>
<dbReference type="FunCoup" id="F5YF30">
    <property type="interactions" value="21"/>
</dbReference>
<evidence type="ECO:0000313" key="3">
    <source>
        <dbReference type="Proteomes" id="UP000009222"/>
    </source>
</evidence>
<dbReference type="EMBL" id="CP001841">
    <property type="protein sequence ID" value="AEF83044.1"/>
    <property type="molecule type" value="Genomic_DNA"/>
</dbReference>
<proteinExistence type="predicted"/>
<evidence type="ECO:0000313" key="2">
    <source>
        <dbReference type="EMBL" id="AEF83044.1"/>
    </source>
</evidence>
<feature type="transmembrane region" description="Helical" evidence="1">
    <location>
        <begin position="181"/>
        <end position="204"/>
    </location>
</feature>
<dbReference type="Proteomes" id="UP000009222">
    <property type="component" value="Chromosome"/>
</dbReference>
<reference evidence="2 3" key="2">
    <citation type="journal article" date="2011" name="ISME J.">
        <title>RNA-seq reveals cooperative metabolic interactions between two termite-gut spirochete species in co-culture.</title>
        <authorList>
            <person name="Rosenthal A.Z."/>
            <person name="Matson E.G."/>
            <person name="Eldar A."/>
            <person name="Leadbetter J.R."/>
        </authorList>
    </citation>
    <scope>NUCLEOTIDE SEQUENCE [LARGE SCALE GENOMIC DNA]</scope>
    <source>
        <strain evidence="3">ATCC BAA-888 / DSM 13862 / ZAS-9</strain>
    </source>
</reference>
<organism evidence="2 3">
    <name type="scientific">Leadbettera azotonutricia (strain ATCC BAA-888 / DSM 13862 / ZAS-9)</name>
    <name type="common">Treponema azotonutricium</name>
    <dbReference type="NCBI Taxonomy" id="545695"/>
    <lineage>
        <taxon>Bacteria</taxon>
        <taxon>Pseudomonadati</taxon>
        <taxon>Spirochaetota</taxon>
        <taxon>Spirochaetia</taxon>
        <taxon>Spirochaetales</taxon>
        <taxon>Breznakiellaceae</taxon>
        <taxon>Leadbettera</taxon>
    </lineage>
</organism>
<feature type="transmembrane region" description="Helical" evidence="1">
    <location>
        <begin position="438"/>
        <end position="455"/>
    </location>
</feature>
<feature type="transmembrane region" description="Helical" evidence="1">
    <location>
        <begin position="296"/>
        <end position="320"/>
    </location>
</feature>
<feature type="transmembrane region" description="Helical" evidence="1">
    <location>
        <begin position="361"/>
        <end position="384"/>
    </location>
</feature>
<evidence type="ECO:0000256" key="1">
    <source>
        <dbReference type="SAM" id="Phobius"/>
    </source>
</evidence>
<sequence length="456" mass="47959">MGLVHFVYLGIALLVLVVLLLKKEIVLPCIIGIFLVGLAYSKNVISAIGIMYNSIIVSATELLGIIVVIALITTLSKGLAQLGSDELMIRPLKALIRGKKTAFFIVGAAMLIFSWFLWPSPAVALIGALLLPVALKAGLPSIWVAVSMNIFGHGIGLSGDFFIQGAPNITAQAAGVPIREFLSATIPVWLTMSVVVIIVSYIMFQRDMRKEKTGSDAVQSDANTNVPALKKATPFSIFIAVLTPLSFVTDIILMLIFDLRGGDATALVGGTSLLVLSIIMIFKGDFLNNLEEIADYIVQGFQFALKIFAPVVIIAAFFFLGNGEIAAKVLGEGAPNILGDVGNALSNTDTVFKLPLVLIEALVAIITGLDGSGFSGLPIVGAVAKTFSMNTGLSTAYLAALGQVVTIWVGGGTIIPWGVIPVASICNVKAADLARRNLIPVAFGILAAIIVTVIIL</sequence>
<name>F5YF30_LEAAZ</name>
<keyword evidence="3" id="KW-1185">Reference proteome</keyword>
<dbReference type="RefSeq" id="WP_015712989.1">
    <property type="nucleotide sequence ID" value="NC_015577.1"/>
</dbReference>
<feature type="transmembrane region" description="Helical" evidence="1">
    <location>
        <begin position="396"/>
        <end position="426"/>
    </location>
</feature>
<keyword evidence="1" id="KW-0812">Transmembrane</keyword>
<feature type="transmembrane region" description="Helical" evidence="1">
    <location>
        <begin position="235"/>
        <end position="257"/>
    </location>
</feature>
<dbReference type="HOGENOM" id="CLU_046665_1_0_12"/>
<feature type="transmembrane region" description="Helical" evidence="1">
    <location>
        <begin position="264"/>
        <end position="284"/>
    </location>
</feature>
<feature type="transmembrane region" description="Helical" evidence="1">
    <location>
        <begin position="29"/>
        <end position="50"/>
    </location>
</feature>
<dbReference type="eggNOG" id="COG1906">
    <property type="taxonomic scope" value="Bacteria"/>
</dbReference>
<protein>
    <submittedName>
        <fullName evidence="2">Transporter</fullName>
    </submittedName>
</protein>
<reference evidence="3" key="1">
    <citation type="submission" date="2009-12" db="EMBL/GenBank/DDBJ databases">
        <title>Complete sequence of Treponema azotonutricium strain ZAS-9.</title>
        <authorList>
            <person name="Tetu S.G."/>
            <person name="Matson E."/>
            <person name="Ren Q."/>
            <person name="Seshadri R."/>
            <person name="Elbourne L."/>
            <person name="Hassan K.A."/>
            <person name="Durkin A."/>
            <person name="Radune D."/>
            <person name="Mohamoud Y."/>
            <person name="Shay R."/>
            <person name="Jin S."/>
            <person name="Zhang X."/>
            <person name="Lucey K."/>
            <person name="Ballor N.R."/>
            <person name="Ottesen E."/>
            <person name="Rosenthal R."/>
            <person name="Allen A."/>
            <person name="Leadbetter J.R."/>
            <person name="Paulsen I.T."/>
        </authorList>
    </citation>
    <scope>NUCLEOTIDE SEQUENCE [LARGE SCALE GENOMIC DNA]</scope>
    <source>
        <strain evidence="3">ATCC BAA-888 / DSM 13862 / ZAS-9</strain>
    </source>
</reference>
<dbReference type="InParanoid" id="F5YF30"/>
<keyword evidence="1" id="KW-0472">Membrane</keyword>